<dbReference type="AlphaFoldDB" id="A0A5R8NRW7"/>
<proteinExistence type="predicted"/>
<keyword evidence="2" id="KW-1003">Cell membrane</keyword>
<dbReference type="GO" id="GO:0005886">
    <property type="term" value="C:plasma membrane"/>
    <property type="evidence" value="ECO:0007669"/>
    <property type="project" value="UniProtKB-SubCell"/>
</dbReference>
<accession>A0A5R8NRW7</accession>
<name>A0A5R8NRW7_9NOCA</name>
<feature type="signal peptide" evidence="7">
    <location>
        <begin position="1"/>
        <end position="19"/>
    </location>
</feature>
<dbReference type="InterPro" id="IPR032018">
    <property type="entry name" value="LppA/LppB/LprP"/>
</dbReference>
<gene>
    <name evidence="8" type="ORF">FEK34_10850</name>
</gene>
<keyword evidence="4" id="KW-0472">Membrane</keyword>
<dbReference type="Proteomes" id="UP000306378">
    <property type="component" value="Unassembled WGS sequence"/>
</dbReference>
<evidence type="ECO:0000256" key="2">
    <source>
        <dbReference type="ARBA" id="ARBA00022475"/>
    </source>
</evidence>
<evidence type="ECO:0000256" key="5">
    <source>
        <dbReference type="ARBA" id="ARBA00023139"/>
    </source>
</evidence>
<keyword evidence="5" id="KW-0564">Palmitate</keyword>
<evidence type="ECO:0000256" key="3">
    <source>
        <dbReference type="ARBA" id="ARBA00022729"/>
    </source>
</evidence>
<feature type="chain" id="PRO_5039083684" description="Lipoprotein LppV" evidence="7">
    <location>
        <begin position="20"/>
        <end position="189"/>
    </location>
</feature>
<comment type="caution">
    <text evidence="8">The sequence shown here is derived from an EMBL/GenBank/DDBJ whole genome shotgun (WGS) entry which is preliminary data.</text>
</comment>
<protein>
    <recommendedName>
        <fullName evidence="10">Lipoprotein LppV</fullName>
    </recommendedName>
</protein>
<sequence length="189" mass="20021">MRRMLTRMAFAVMTFMALTACGSRLDDPGAPASADEIAQAEAHMRALPSVHDSEAQLAAVIRQVADAVETAAPALEWQTTANRALGTLGCPSPYLETDGVSMTTDTLRSPTPINDDEWPSVITIARDTAAQHGMTSLTVRADSPGRHDVVLSSPHNGDKITIITHGAAVITGVTGCRFRAEDLQNPASK</sequence>
<dbReference type="Pfam" id="PF16708">
    <property type="entry name" value="LppA"/>
    <property type="match status" value="1"/>
</dbReference>
<dbReference type="EMBL" id="VBUT01000004">
    <property type="protein sequence ID" value="TLF78351.1"/>
    <property type="molecule type" value="Genomic_DNA"/>
</dbReference>
<organism evidence="8 9">
    <name type="scientific">Nocardia cyriacigeorgica</name>
    <dbReference type="NCBI Taxonomy" id="135487"/>
    <lineage>
        <taxon>Bacteria</taxon>
        <taxon>Bacillati</taxon>
        <taxon>Actinomycetota</taxon>
        <taxon>Actinomycetes</taxon>
        <taxon>Mycobacteriales</taxon>
        <taxon>Nocardiaceae</taxon>
        <taxon>Nocardia</taxon>
    </lineage>
</organism>
<evidence type="ECO:0000256" key="4">
    <source>
        <dbReference type="ARBA" id="ARBA00023136"/>
    </source>
</evidence>
<keyword evidence="6" id="KW-0449">Lipoprotein</keyword>
<evidence type="ECO:0000313" key="9">
    <source>
        <dbReference type="Proteomes" id="UP000306378"/>
    </source>
</evidence>
<dbReference type="PROSITE" id="PS51257">
    <property type="entry name" value="PROKAR_LIPOPROTEIN"/>
    <property type="match status" value="1"/>
</dbReference>
<evidence type="ECO:0000313" key="8">
    <source>
        <dbReference type="EMBL" id="TLF78351.1"/>
    </source>
</evidence>
<comment type="subcellular location">
    <subcellularLocation>
        <location evidence="1">Cell membrane</location>
        <topology evidence="1">Lipid-anchor</topology>
    </subcellularLocation>
</comment>
<evidence type="ECO:0000256" key="1">
    <source>
        <dbReference type="ARBA" id="ARBA00004193"/>
    </source>
</evidence>
<evidence type="ECO:0008006" key="10">
    <source>
        <dbReference type="Google" id="ProtNLM"/>
    </source>
</evidence>
<keyword evidence="3 7" id="KW-0732">Signal</keyword>
<reference evidence="8 9" key="1">
    <citation type="submission" date="2019-05" db="EMBL/GenBank/DDBJ databases">
        <title>Genomes sequences of two Nocardia cyriacigeorgica environmental isolates, type strains Nocardia asteroides ATCC 19247 and Nocardia cyriacigeorgica DSM 44484.</title>
        <authorList>
            <person name="Vautrin F."/>
            <person name="Bergeron E."/>
            <person name="Dubost A."/>
            <person name="Abrouk D."/>
            <person name="Rodriguez Nava V."/>
            <person name="Pujic P."/>
        </authorList>
    </citation>
    <scope>NUCLEOTIDE SEQUENCE [LARGE SCALE GENOMIC DNA]</scope>
    <source>
        <strain evidence="8 9">EML 446</strain>
    </source>
</reference>
<evidence type="ECO:0000256" key="7">
    <source>
        <dbReference type="SAM" id="SignalP"/>
    </source>
</evidence>
<dbReference type="Gene3D" id="3.30.2030.20">
    <property type="match status" value="1"/>
</dbReference>
<evidence type="ECO:0000256" key="6">
    <source>
        <dbReference type="ARBA" id="ARBA00023288"/>
    </source>
</evidence>